<name>A0A3G2HQ53_9BURK</name>
<evidence type="ECO:0000313" key="2">
    <source>
        <dbReference type="Proteomes" id="UP000268070"/>
    </source>
</evidence>
<reference evidence="1 2" key="1">
    <citation type="submission" date="2018-09" db="EMBL/GenBank/DDBJ databases">
        <title>Complete genome sequence of the hydrocarbonoclastic bacterium Alcaligenes aquatilis QD168, isolated from a crude-oil polluted marine sediment of Central Chile.</title>
        <authorList>
            <person name="Duran R.E."/>
            <person name="Barra B."/>
            <person name="Salva-Serra F."/>
            <person name="Mendez V."/>
            <person name="Moore E.R.B."/>
            <person name="Seeger M."/>
        </authorList>
    </citation>
    <scope>NUCLEOTIDE SEQUENCE [LARGE SCALE GENOMIC DNA]</scope>
    <source>
        <strain evidence="1 2">QD168</strain>
    </source>
</reference>
<protein>
    <submittedName>
        <fullName evidence="1">Uncharacterized protein</fullName>
    </submittedName>
</protein>
<evidence type="ECO:0000313" key="1">
    <source>
        <dbReference type="EMBL" id="AYN19139.1"/>
    </source>
</evidence>
<sequence>MDATLCGFQTEFTHGPYLDQRLFPGFGHISLFTDSAKDTLTYACTPEPALMSKALYKRLGRHFKYFKQYSMWRLMMTRESQLRLLPHI</sequence>
<proteinExistence type="predicted"/>
<dbReference type="KEGG" id="aaqu:D3M96_00480"/>
<organism evidence="1 2">
    <name type="scientific">Alcaligenes aquatilis</name>
    <dbReference type="NCBI Taxonomy" id="323284"/>
    <lineage>
        <taxon>Bacteria</taxon>
        <taxon>Pseudomonadati</taxon>
        <taxon>Pseudomonadota</taxon>
        <taxon>Betaproteobacteria</taxon>
        <taxon>Burkholderiales</taxon>
        <taxon>Alcaligenaceae</taxon>
        <taxon>Alcaligenes</taxon>
    </lineage>
</organism>
<gene>
    <name evidence="1" type="ORF">D3M96_00480</name>
</gene>
<dbReference type="EMBL" id="CP032153">
    <property type="protein sequence ID" value="AYN19139.1"/>
    <property type="molecule type" value="Genomic_DNA"/>
</dbReference>
<dbReference type="Proteomes" id="UP000268070">
    <property type="component" value="Chromosome"/>
</dbReference>
<accession>A0A3G2HQ53</accession>
<dbReference type="AlphaFoldDB" id="A0A3G2HQ53"/>